<dbReference type="Gene3D" id="1.20.1070.10">
    <property type="entry name" value="Rhodopsin 7-helix transmembrane proteins"/>
    <property type="match status" value="1"/>
</dbReference>
<dbReference type="InterPro" id="IPR001425">
    <property type="entry name" value="Arc/bac/fun_rhodopsins"/>
</dbReference>
<reference evidence="8" key="1">
    <citation type="journal article" date="2020" name="Nature">
        <title>Giant virus diversity and host interactions through global metagenomics.</title>
        <authorList>
            <person name="Schulz F."/>
            <person name="Roux S."/>
            <person name="Paez-Espino D."/>
            <person name="Jungbluth S."/>
            <person name="Walsh D.A."/>
            <person name="Denef V.J."/>
            <person name="McMahon K.D."/>
            <person name="Konstantinidis K.T."/>
            <person name="Eloe-Fadrosh E.A."/>
            <person name="Kyrpides N.C."/>
            <person name="Woyke T."/>
        </authorList>
    </citation>
    <scope>NUCLEOTIDE SEQUENCE</scope>
    <source>
        <strain evidence="8">GVMAG-M-3300020182-33</strain>
    </source>
</reference>
<organism evidence="8">
    <name type="scientific">viral metagenome</name>
    <dbReference type="NCBI Taxonomy" id="1070528"/>
    <lineage>
        <taxon>unclassified sequences</taxon>
        <taxon>metagenomes</taxon>
        <taxon>organismal metagenomes</taxon>
    </lineage>
</organism>
<evidence type="ECO:0000313" key="8">
    <source>
        <dbReference type="EMBL" id="QHS97834.1"/>
    </source>
</evidence>
<evidence type="ECO:0000256" key="6">
    <source>
        <dbReference type="SAM" id="MobiDB-lite"/>
    </source>
</evidence>
<feature type="transmembrane region" description="Helical" evidence="7">
    <location>
        <begin position="137"/>
        <end position="158"/>
    </location>
</feature>
<sequence>MERSERLTQAAAVLVLFAAAILNASVATAAPQSKPHDTTEAIKNKAPASTERPAQHANSISVTICLVAALAYLELHVSCTGLMSGDVRSLDWLITCPLLLIEMGLLLGARATDGVVLLAAGSSALMVITGWDAHTSSASFCYGVFFFAITALCMYNLWRRSRSTRTREGAVRLAAAAFALWPLYGIVAASVLLCGSSQAMANIGYNVLDIGSKGFLGLSIALLVLSEQ</sequence>
<keyword evidence="3 7" id="KW-0812">Transmembrane</keyword>
<evidence type="ECO:0000256" key="4">
    <source>
        <dbReference type="ARBA" id="ARBA00022989"/>
    </source>
</evidence>
<comment type="subcellular location">
    <subcellularLocation>
        <location evidence="1">Membrane</location>
        <topology evidence="1">Multi-pass membrane protein</topology>
    </subcellularLocation>
</comment>
<dbReference type="AlphaFoldDB" id="A0A6C0C221"/>
<feature type="compositionally biased region" description="Basic and acidic residues" evidence="6">
    <location>
        <begin position="34"/>
        <end position="43"/>
    </location>
</feature>
<feature type="transmembrane region" description="Helical" evidence="7">
    <location>
        <begin position="114"/>
        <end position="131"/>
    </location>
</feature>
<evidence type="ECO:0000256" key="3">
    <source>
        <dbReference type="ARBA" id="ARBA00022692"/>
    </source>
</evidence>
<feature type="transmembrane region" description="Helical" evidence="7">
    <location>
        <begin position="205"/>
        <end position="225"/>
    </location>
</feature>
<feature type="transmembrane region" description="Helical" evidence="7">
    <location>
        <begin position="90"/>
        <end position="107"/>
    </location>
</feature>
<accession>A0A6C0C221</accession>
<protein>
    <submittedName>
        <fullName evidence="8">Uncharacterized protein</fullName>
    </submittedName>
</protein>
<dbReference type="Pfam" id="PF01036">
    <property type="entry name" value="Bac_rhodopsin"/>
    <property type="match status" value="1"/>
</dbReference>
<evidence type="ECO:0000256" key="7">
    <source>
        <dbReference type="SAM" id="Phobius"/>
    </source>
</evidence>
<proteinExistence type="inferred from homology"/>
<dbReference type="SUPFAM" id="SSF81321">
    <property type="entry name" value="Family A G protein-coupled receptor-like"/>
    <property type="match status" value="1"/>
</dbReference>
<keyword evidence="4 7" id="KW-1133">Transmembrane helix</keyword>
<keyword evidence="5 7" id="KW-0472">Membrane</keyword>
<feature type="region of interest" description="Disordered" evidence="6">
    <location>
        <begin position="32"/>
        <end position="54"/>
    </location>
</feature>
<feature type="transmembrane region" description="Helical" evidence="7">
    <location>
        <begin position="170"/>
        <end position="193"/>
    </location>
</feature>
<name>A0A6C0C221_9ZZZZ</name>
<evidence type="ECO:0000256" key="2">
    <source>
        <dbReference type="ARBA" id="ARBA00008130"/>
    </source>
</evidence>
<comment type="similarity">
    <text evidence="2">Belongs to the archaeal/bacterial/fungal opsin family.</text>
</comment>
<evidence type="ECO:0000256" key="5">
    <source>
        <dbReference type="ARBA" id="ARBA00023136"/>
    </source>
</evidence>
<dbReference type="SMART" id="SM01021">
    <property type="entry name" value="Bac_rhodopsin"/>
    <property type="match status" value="1"/>
</dbReference>
<dbReference type="EMBL" id="MN739305">
    <property type="protein sequence ID" value="QHS97834.1"/>
    <property type="molecule type" value="Genomic_DNA"/>
</dbReference>
<dbReference type="GO" id="GO:0016020">
    <property type="term" value="C:membrane"/>
    <property type="evidence" value="ECO:0007669"/>
    <property type="project" value="UniProtKB-SubCell"/>
</dbReference>
<evidence type="ECO:0000256" key="1">
    <source>
        <dbReference type="ARBA" id="ARBA00004141"/>
    </source>
</evidence>